<name>A0A3N4IHA9_ASCIM</name>
<dbReference type="InterPro" id="IPR019734">
    <property type="entry name" value="TPR_rpt"/>
</dbReference>
<protein>
    <recommendedName>
        <fullName evidence="6">TPR-like protein</fullName>
    </recommendedName>
</protein>
<accession>A0A3N4IHA9</accession>
<dbReference type="PANTHER" id="PTHR45641:SF19">
    <property type="entry name" value="NEPHROCYSTIN-3"/>
    <property type="match status" value="1"/>
</dbReference>
<proteinExistence type="predicted"/>
<feature type="compositionally biased region" description="Acidic residues" evidence="3">
    <location>
        <begin position="343"/>
        <end position="356"/>
    </location>
</feature>
<evidence type="ECO:0000313" key="5">
    <source>
        <dbReference type="Proteomes" id="UP000275078"/>
    </source>
</evidence>
<dbReference type="SUPFAM" id="SSF48452">
    <property type="entry name" value="TPR-like"/>
    <property type="match status" value="2"/>
</dbReference>
<reference evidence="4 5" key="1">
    <citation type="journal article" date="2018" name="Nat. Ecol. Evol.">
        <title>Pezizomycetes genomes reveal the molecular basis of ectomycorrhizal truffle lifestyle.</title>
        <authorList>
            <person name="Murat C."/>
            <person name="Payen T."/>
            <person name="Noel B."/>
            <person name="Kuo A."/>
            <person name="Morin E."/>
            <person name="Chen J."/>
            <person name="Kohler A."/>
            <person name="Krizsan K."/>
            <person name="Balestrini R."/>
            <person name="Da Silva C."/>
            <person name="Montanini B."/>
            <person name="Hainaut M."/>
            <person name="Levati E."/>
            <person name="Barry K.W."/>
            <person name="Belfiori B."/>
            <person name="Cichocki N."/>
            <person name="Clum A."/>
            <person name="Dockter R.B."/>
            <person name="Fauchery L."/>
            <person name="Guy J."/>
            <person name="Iotti M."/>
            <person name="Le Tacon F."/>
            <person name="Lindquist E.A."/>
            <person name="Lipzen A."/>
            <person name="Malagnac F."/>
            <person name="Mello A."/>
            <person name="Molinier V."/>
            <person name="Miyauchi S."/>
            <person name="Poulain J."/>
            <person name="Riccioni C."/>
            <person name="Rubini A."/>
            <person name="Sitrit Y."/>
            <person name="Splivallo R."/>
            <person name="Traeger S."/>
            <person name="Wang M."/>
            <person name="Zifcakova L."/>
            <person name="Wipf D."/>
            <person name="Zambonelli A."/>
            <person name="Paolocci F."/>
            <person name="Nowrousian M."/>
            <person name="Ottonello S."/>
            <person name="Baldrian P."/>
            <person name="Spatafora J.W."/>
            <person name="Henrissat B."/>
            <person name="Nagy L.G."/>
            <person name="Aury J.M."/>
            <person name="Wincker P."/>
            <person name="Grigoriev I.V."/>
            <person name="Bonfante P."/>
            <person name="Martin F.M."/>
        </authorList>
    </citation>
    <scope>NUCLEOTIDE SEQUENCE [LARGE SCALE GENOMIC DNA]</scope>
    <source>
        <strain evidence="4 5">RN42</strain>
    </source>
</reference>
<keyword evidence="2" id="KW-0802">TPR repeat</keyword>
<evidence type="ECO:0008006" key="6">
    <source>
        <dbReference type="Google" id="ProtNLM"/>
    </source>
</evidence>
<evidence type="ECO:0000256" key="2">
    <source>
        <dbReference type="ARBA" id="ARBA00022803"/>
    </source>
</evidence>
<evidence type="ECO:0000256" key="1">
    <source>
        <dbReference type="ARBA" id="ARBA00022737"/>
    </source>
</evidence>
<keyword evidence="5" id="KW-1185">Reference proteome</keyword>
<dbReference type="Pfam" id="PF13374">
    <property type="entry name" value="TPR_10"/>
    <property type="match status" value="1"/>
</dbReference>
<feature type="region of interest" description="Disordered" evidence="3">
    <location>
        <begin position="336"/>
        <end position="356"/>
    </location>
</feature>
<keyword evidence="1" id="KW-0677">Repeat</keyword>
<dbReference type="SMART" id="SM00028">
    <property type="entry name" value="TPR"/>
    <property type="match status" value="5"/>
</dbReference>
<evidence type="ECO:0000313" key="4">
    <source>
        <dbReference type="EMBL" id="RPA85219.1"/>
    </source>
</evidence>
<evidence type="ECO:0000256" key="3">
    <source>
        <dbReference type="SAM" id="MobiDB-lite"/>
    </source>
</evidence>
<dbReference type="PANTHER" id="PTHR45641">
    <property type="entry name" value="TETRATRICOPEPTIDE REPEAT PROTEIN (AFU_ORTHOLOGUE AFUA_6G03870)"/>
    <property type="match status" value="1"/>
</dbReference>
<feature type="region of interest" description="Disordered" evidence="3">
    <location>
        <begin position="567"/>
        <end position="607"/>
    </location>
</feature>
<sequence>MLSCCLGKENANEDEFTSKEILSRIERLNGKQDEKTIEFLRAVGVSFHNHEGFKWSLEWYNEAYERRNRNLKSLFAPTESQSFLQSLWSYTESQARKYELEDRKQIRKEAEDALTDALVDIADALFSLKRYHDALQRYQECLDRRKKAHPPVLGEPAHDSVVSLLVDIAKCHLNVFAEYDQAVQCYIDAFNAATGLSKTLEEFEDDVDATVLANEVDDGSESSFSSLEEVDDGLDVERLSLSENVAEKVADDVKWYRVGAGGNSTVKKQFSPQALATLYSIGDSFHLLGRKQVAIYCYLNFLKAAGLGVDEEGRITNLKEFCEWLKDLHWRQRRNTEIPQTSDNEEDSTDSDEPPDSADISLANDIIRGLGDIADTYFYHIQKPKVALYYYNLQLEACTIFNGELHETTLAILADRIWNIDWEKDREEAYILMLSLLRKREEAHGERDERTFLARSDSLHILAELRIDYLENSENSFISGTLRSALEWHRGYLEKMVEPTAPRDPADLCGYSFLRGLSDIAEIYLLRGEYEDAWQLYEKIRKTVEGYQNSNAFKELCTLLRSPEFTAKKGSDSDEDSASDSESVSSSITTSSWEHAQSPAKSPKPSSRPYWYFQSDIATTDAFAYLDLYAQLALKYEFDFGRLDLAISCLNKCAPVFGRLVDEFGVELISLLDNQRLSPNYTLNKILSTIEAMARVKVVQVQPTAAGADSALYSGAMALYEKTLDVRLEIASRAIQAREPDAQDANPELDLHVMGLRLAMAGLSEEFGDFGSAESQYTKVIALQTSHYRQLVVEERDDDNKMEETDSDVTAKASSDQYYSILVNSIVTFADTYTKFHRFEPALHMLQEAVELRMHNTDEDGDYDSSTKLNLLVARTKIYIQSWKLEVALETLDEAFKCTDDPSGDQHAGNRADLLYLKAKALSYLGKHSEAASTYLVSIQQHELAHRAVKKEHCSSCIRNGKMGLALSTGYAGDIRAGKRICREAMSAFKKINPKGLRIEEGHMVNGCLYMMEERWDKALKELRVSMDSLSRKDSATEMLKARLEGLMGVCEAGRGDKIASRALLEGARLRMEAVCDTGMLARCGWYSEVVHEMCTLGL</sequence>
<feature type="compositionally biased region" description="Low complexity" evidence="3">
    <location>
        <begin position="580"/>
        <end position="607"/>
    </location>
</feature>
<dbReference type="InterPro" id="IPR011990">
    <property type="entry name" value="TPR-like_helical_dom_sf"/>
</dbReference>
<dbReference type="AlphaFoldDB" id="A0A3N4IHA9"/>
<gene>
    <name evidence="4" type="ORF">BJ508DRAFT_323040</name>
</gene>
<dbReference type="EMBL" id="ML119655">
    <property type="protein sequence ID" value="RPA85219.1"/>
    <property type="molecule type" value="Genomic_DNA"/>
</dbReference>
<organism evidence="4 5">
    <name type="scientific">Ascobolus immersus RN42</name>
    <dbReference type="NCBI Taxonomy" id="1160509"/>
    <lineage>
        <taxon>Eukaryota</taxon>
        <taxon>Fungi</taxon>
        <taxon>Dikarya</taxon>
        <taxon>Ascomycota</taxon>
        <taxon>Pezizomycotina</taxon>
        <taxon>Pezizomycetes</taxon>
        <taxon>Pezizales</taxon>
        <taxon>Ascobolaceae</taxon>
        <taxon>Ascobolus</taxon>
    </lineage>
</organism>
<dbReference type="Gene3D" id="1.25.40.10">
    <property type="entry name" value="Tetratricopeptide repeat domain"/>
    <property type="match status" value="2"/>
</dbReference>
<dbReference type="Proteomes" id="UP000275078">
    <property type="component" value="Unassembled WGS sequence"/>
</dbReference>